<dbReference type="KEGG" id="ppd:Ppro_3456"/>
<keyword evidence="3" id="KW-1185">Reference proteome</keyword>
<dbReference type="HOGENOM" id="CLU_024437_2_0_7"/>
<sequence>MRITANATAFNALYNIQQGRSKLDTLTEKIASELNVNRPSDDPIATSLLLSTNDRLQAVEQYGSNISKTNTWLSMTSTALQGISDTLTTAKSLMSTIGSGTSDQTARESVVAQLTALREQLADFGNTKYLDQYLFSGSQTATKPFDRTVGSIGYNGDSIVNSIRIDSAATEELNITGDQVLTSSTGVNILDTMDQLITAVTNNDVASIQSLTADLDTGFNQITNQQTEVASRITRLDGAANMLKITKTTLENIISDTQLADTTKLAVELSLQETAYKASLSATAKILNLSLLDYL</sequence>
<reference evidence="2 3" key="1">
    <citation type="submission" date="2006-10" db="EMBL/GenBank/DDBJ databases">
        <title>Complete sequence of chromosome of Pelobacter propionicus DSM 2379.</title>
        <authorList>
            <consortium name="US DOE Joint Genome Institute"/>
            <person name="Copeland A."/>
            <person name="Lucas S."/>
            <person name="Lapidus A."/>
            <person name="Barry K."/>
            <person name="Detter J.C."/>
            <person name="Glavina del Rio T."/>
            <person name="Hammon N."/>
            <person name="Israni S."/>
            <person name="Dalin E."/>
            <person name="Tice H."/>
            <person name="Pitluck S."/>
            <person name="Saunders E."/>
            <person name="Brettin T."/>
            <person name="Bruce D."/>
            <person name="Han C."/>
            <person name="Tapia R."/>
            <person name="Schmutz J."/>
            <person name="Larimer F."/>
            <person name="Land M."/>
            <person name="Hauser L."/>
            <person name="Kyrpides N."/>
            <person name="Kim E."/>
            <person name="Lovley D."/>
            <person name="Richardson P."/>
        </authorList>
    </citation>
    <scope>NUCLEOTIDE SEQUENCE [LARGE SCALE GENOMIC DNA]</scope>
    <source>
        <strain evidence="3">DSM 2379 / NBRC 103807 / OttBd1</strain>
    </source>
</reference>
<dbReference type="InterPro" id="IPR001029">
    <property type="entry name" value="Flagellin_N"/>
</dbReference>
<dbReference type="RefSeq" id="WP_011737265.1">
    <property type="nucleotide sequence ID" value="NC_008609.1"/>
</dbReference>
<dbReference type="GO" id="GO:0005198">
    <property type="term" value="F:structural molecule activity"/>
    <property type="evidence" value="ECO:0007669"/>
    <property type="project" value="InterPro"/>
</dbReference>
<keyword evidence="2" id="KW-0282">Flagellum</keyword>
<keyword evidence="2" id="KW-0966">Cell projection</keyword>
<proteinExistence type="predicted"/>
<feature type="domain" description="Flagellin N-terminal" evidence="1">
    <location>
        <begin position="3"/>
        <end position="140"/>
    </location>
</feature>
<dbReference type="InterPro" id="IPR013384">
    <property type="entry name" value="Flagell_FlgL"/>
</dbReference>
<dbReference type="EMBL" id="CP000482">
    <property type="protein sequence ID" value="ABL01049.1"/>
    <property type="molecule type" value="Genomic_DNA"/>
</dbReference>
<dbReference type="eggNOG" id="COG1344">
    <property type="taxonomic scope" value="Bacteria"/>
</dbReference>
<dbReference type="NCBIfam" id="TIGR02550">
    <property type="entry name" value="flagell_flgL"/>
    <property type="match status" value="1"/>
</dbReference>
<dbReference type="OrthoDB" id="9758307at2"/>
<dbReference type="AlphaFoldDB" id="A1AUM8"/>
<name>A1AUM8_PELPD</name>
<gene>
    <name evidence="2" type="ordered locus">Ppro_3456</name>
</gene>
<protein>
    <submittedName>
        <fullName evidence="2">Flagellar hook-associated protein 3</fullName>
    </submittedName>
</protein>
<dbReference type="SUPFAM" id="SSF64518">
    <property type="entry name" value="Phase 1 flagellin"/>
    <property type="match status" value="1"/>
</dbReference>
<evidence type="ECO:0000259" key="1">
    <source>
        <dbReference type="Pfam" id="PF00669"/>
    </source>
</evidence>
<dbReference type="STRING" id="338966.Ppro_3456"/>
<dbReference type="InterPro" id="IPR001492">
    <property type="entry name" value="Flagellin"/>
</dbReference>
<keyword evidence="2" id="KW-0969">Cilium</keyword>
<evidence type="ECO:0000313" key="3">
    <source>
        <dbReference type="Proteomes" id="UP000006732"/>
    </source>
</evidence>
<dbReference type="Pfam" id="PF00669">
    <property type="entry name" value="Flagellin_N"/>
    <property type="match status" value="1"/>
</dbReference>
<dbReference type="Proteomes" id="UP000006732">
    <property type="component" value="Chromosome"/>
</dbReference>
<dbReference type="PANTHER" id="PTHR42792:SF1">
    <property type="entry name" value="FLAGELLAR HOOK-ASSOCIATED PROTEIN 3"/>
    <property type="match status" value="1"/>
</dbReference>
<accession>A1AUM8</accession>
<evidence type="ECO:0000313" key="2">
    <source>
        <dbReference type="EMBL" id="ABL01049.1"/>
    </source>
</evidence>
<organism evidence="2 3">
    <name type="scientific">Pelobacter propionicus (strain DSM 2379 / NBRC 103807 / OttBd1)</name>
    <dbReference type="NCBI Taxonomy" id="338966"/>
    <lineage>
        <taxon>Bacteria</taxon>
        <taxon>Pseudomonadati</taxon>
        <taxon>Thermodesulfobacteriota</taxon>
        <taxon>Desulfuromonadia</taxon>
        <taxon>Desulfuromonadales</taxon>
        <taxon>Desulfuromonadaceae</taxon>
        <taxon>Pelobacter</taxon>
    </lineage>
</organism>
<dbReference type="Gene3D" id="1.20.1330.10">
    <property type="entry name" value="f41 fragment of flagellin, N-terminal domain"/>
    <property type="match status" value="1"/>
</dbReference>
<dbReference type="PANTHER" id="PTHR42792">
    <property type="entry name" value="FLAGELLIN"/>
    <property type="match status" value="1"/>
</dbReference>
<dbReference type="GO" id="GO:0009424">
    <property type="term" value="C:bacterial-type flagellum hook"/>
    <property type="evidence" value="ECO:0007669"/>
    <property type="project" value="InterPro"/>
</dbReference>
<dbReference type="GO" id="GO:0071973">
    <property type="term" value="P:bacterial-type flagellum-dependent cell motility"/>
    <property type="evidence" value="ECO:0007669"/>
    <property type="project" value="InterPro"/>
</dbReference>